<evidence type="ECO:0000313" key="1">
    <source>
        <dbReference type="EMBL" id="TCJ96350.1"/>
    </source>
</evidence>
<reference evidence="1 2" key="1">
    <citation type="submission" date="2019-03" db="EMBL/GenBank/DDBJ databases">
        <title>Genomic Encyclopedia of Type Strains, Phase IV (KMG-IV): sequencing the most valuable type-strain genomes for metagenomic binning, comparative biology and taxonomic classification.</title>
        <authorList>
            <person name="Goeker M."/>
        </authorList>
    </citation>
    <scope>NUCLEOTIDE SEQUENCE [LARGE SCALE GENOMIC DNA]</scope>
    <source>
        <strain evidence="1 2">DSM 44684</strain>
    </source>
</reference>
<dbReference type="Gene3D" id="3.40.50.1820">
    <property type="entry name" value="alpha/beta hydrolase"/>
    <property type="match status" value="1"/>
</dbReference>
<name>A0A4R1FQF6_9NOCA</name>
<dbReference type="PANTHER" id="PTHR48098">
    <property type="entry name" value="ENTEROCHELIN ESTERASE-RELATED"/>
    <property type="match status" value="1"/>
</dbReference>
<keyword evidence="1" id="KW-0012">Acyltransferase</keyword>
<dbReference type="AlphaFoldDB" id="A0A4R1FQF6"/>
<protein>
    <submittedName>
        <fullName evidence="1">Diacylglycerol O-acyltransferase/trehalose O-mycolyltransferase</fullName>
    </submittedName>
</protein>
<sequence length="336" mass="36024">MKRDEALIALSRMTLWLALFSLLAFLLVATPRSNAAFDPVGVDFWVDSDMGPVKTRVFRAADGNTQRVVYALDGMWAREDLNGWEIETEVARTLTENNINVVLPVGGQSSFYMDWDRPSYLPEGAVSDIAGDSAPDIGPGKSYTYTWETLLTRVLPAALHERLGLSPARNGVIGLSMGGSAAFALAAHHPAQFSYAASLSGYLNPSAPGMRGAISAAMVKAGGYNISCMISSPTSDKWQWMDPMFLAPALLRNGTELWVSAANGVPSEAGEPSKQAAEGSALETLSLTNSRSFQTRMTSLGATTVTYDFPSSGVHAWTYWEAQVVKMLPVLSGAIG</sequence>
<dbReference type="Proteomes" id="UP000294856">
    <property type="component" value="Unassembled WGS sequence"/>
</dbReference>
<dbReference type="GO" id="GO:0016747">
    <property type="term" value="F:acyltransferase activity, transferring groups other than amino-acyl groups"/>
    <property type="evidence" value="ECO:0007669"/>
    <property type="project" value="TreeGrafter"/>
</dbReference>
<evidence type="ECO:0000313" key="2">
    <source>
        <dbReference type="Proteomes" id="UP000294856"/>
    </source>
</evidence>
<dbReference type="InterPro" id="IPR029058">
    <property type="entry name" value="AB_hydrolase_fold"/>
</dbReference>
<dbReference type="EMBL" id="SMFR01000002">
    <property type="protein sequence ID" value="TCJ96350.1"/>
    <property type="molecule type" value="Genomic_DNA"/>
</dbReference>
<proteinExistence type="predicted"/>
<keyword evidence="2" id="KW-1185">Reference proteome</keyword>
<gene>
    <name evidence="1" type="ORF">DFR71_2378</name>
</gene>
<dbReference type="Pfam" id="PF00756">
    <property type="entry name" value="Esterase"/>
    <property type="match status" value="1"/>
</dbReference>
<dbReference type="PANTHER" id="PTHR48098:SF1">
    <property type="entry name" value="DIACYLGLYCEROL ACYLTRANSFERASE_MYCOLYLTRANSFERASE AG85A"/>
    <property type="match status" value="1"/>
</dbReference>
<dbReference type="STRING" id="1210063.GCA_001612665_00041"/>
<keyword evidence="1" id="KW-0808">Transferase</keyword>
<organism evidence="1 2">
    <name type="scientific">Nocardia alba</name>
    <dbReference type="NCBI Taxonomy" id="225051"/>
    <lineage>
        <taxon>Bacteria</taxon>
        <taxon>Bacillati</taxon>
        <taxon>Actinomycetota</taxon>
        <taxon>Actinomycetes</taxon>
        <taxon>Mycobacteriales</taxon>
        <taxon>Nocardiaceae</taxon>
        <taxon>Nocardia</taxon>
    </lineage>
</organism>
<dbReference type="SUPFAM" id="SSF53474">
    <property type="entry name" value="alpha/beta-Hydrolases"/>
    <property type="match status" value="1"/>
</dbReference>
<comment type="caution">
    <text evidence="1">The sequence shown here is derived from an EMBL/GenBank/DDBJ whole genome shotgun (WGS) entry which is preliminary data.</text>
</comment>
<accession>A0A4R1FQF6</accession>
<dbReference type="InterPro" id="IPR000801">
    <property type="entry name" value="Esterase-like"/>
</dbReference>
<dbReference type="InterPro" id="IPR050583">
    <property type="entry name" value="Mycobacterial_A85_antigen"/>
</dbReference>